<dbReference type="PROSITE" id="PS51257">
    <property type="entry name" value="PROKAR_LIPOPROTEIN"/>
    <property type="match status" value="1"/>
</dbReference>
<dbReference type="InterPro" id="IPR025997">
    <property type="entry name" value="SBP_2_dom"/>
</dbReference>
<dbReference type="SUPFAM" id="SSF53822">
    <property type="entry name" value="Periplasmic binding protein-like I"/>
    <property type="match status" value="1"/>
</dbReference>
<dbReference type="GO" id="GO:0030246">
    <property type="term" value="F:carbohydrate binding"/>
    <property type="evidence" value="ECO:0007669"/>
    <property type="project" value="TreeGrafter"/>
</dbReference>
<feature type="chain" id="PRO_5039525056" evidence="3">
    <location>
        <begin position="27"/>
        <end position="342"/>
    </location>
</feature>
<dbReference type="InterPro" id="IPR050555">
    <property type="entry name" value="Bact_Solute-Bind_Prot2"/>
</dbReference>
<dbReference type="InterPro" id="IPR028082">
    <property type="entry name" value="Peripla_BP_I"/>
</dbReference>
<accession>A0A6N7KU86</accession>
<dbReference type="RefSeq" id="WP_153464540.1">
    <property type="nucleotide sequence ID" value="NZ_WBOF01000001.1"/>
</dbReference>
<sequence length="342" mass="35342">MSSTRFRPSRRLRPVAAALALMVAVAGCSSTGGRRAEEARAQAAAAGGSAVTTPRWKVAMVTHAGPGDAFWDSVRKGAEQAAAKDNITFLYSNDAQTQNQVQLVQAAIDQKVDGLLVTLAKGDAMADVLGKAKAAGIPVITINSGQEYSRKFGALTHIGQDETAAGQAAGAELAARGRRNVLCVIHEQGNVGQEQRCSGAQAGSGLAGGAFQVLYVDGVNMPDARAAVLAKLQADPAIDTVLTLSGPMAATGLQAVQDSHRGIELDTFDLGPQVVAGLKSGGVGFAVDQQPYLQGYEGVDLLWLHRSNLDMLGGGKPVATGPQILTKDNADALAEYVARGTR</sequence>
<evidence type="ECO:0000256" key="2">
    <source>
        <dbReference type="ARBA" id="ARBA00007639"/>
    </source>
</evidence>
<dbReference type="AlphaFoldDB" id="A0A6N7KU86"/>
<comment type="subcellular location">
    <subcellularLocation>
        <location evidence="1">Cell envelope</location>
    </subcellularLocation>
</comment>
<dbReference type="Proteomes" id="UP000450000">
    <property type="component" value="Unassembled WGS sequence"/>
</dbReference>
<dbReference type="PANTHER" id="PTHR30036:SF7">
    <property type="entry name" value="ABC TRANSPORTER PERIPLASMIC-BINDING PROTEIN YPHF"/>
    <property type="match status" value="1"/>
</dbReference>
<keyword evidence="6" id="KW-1185">Reference proteome</keyword>
<dbReference type="Pfam" id="PF13407">
    <property type="entry name" value="Peripla_BP_4"/>
    <property type="match status" value="1"/>
</dbReference>
<proteinExistence type="inferred from homology"/>
<comment type="caution">
    <text evidence="5">The sequence shown here is derived from an EMBL/GenBank/DDBJ whole genome shotgun (WGS) entry which is preliminary data.</text>
</comment>
<feature type="domain" description="Periplasmic binding protein" evidence="4">
    <location>
        <begin position="60"/>
        <end position="304"/>
    </location>
</feature>
<reference evidence="5 6" key="1">
    <citation type="submission" date="2019-09" db="EMBL/GenBank/DDBJ databases">
        <title>Genome Sequences of Streptomyces kaniharaensis ATCC 21070.</title>
        <authorList>
            <person name="Zhu W."/>
            <person name="De Crecy-Lagard V."/>
            <person name="Richards N.G."/>
        </authorList>
    </citation>
    <scope>NUCLEOTIDE SEQUENCE [LARGE SCALE GENOMIC DNA]</scope>
    <source>
        <strain evidence="5 6">SF-557</strain>
    </source>
</reference>
<organism evidence="5 6">
    <name type="scientific">Streptomyces kaniharaensis</name>
    <dbReference type="NCBI Taxonomy" id="212423"/>
    <lineage>
        <taxon>Bacteria</taxon>
        <taxon>Bacillati</taxon>
        <taxon>Actinomycetota</taxon>
        <taxon>Actinomycetes</taxon>
        <taxon>Kitasatosporales</taxon>
        <taxon>Streptomycetaceae</taxon>
        <taxon>Streptomyces</taxon>
    </lineage>
</organism>
<evidence type="ECO:0000313" key="5">
    <source>
        <dbReference type="EMBL" id="MQS15156.1"/>
    </source>
</evidence>
<gene>
    <name evidence="5" type="ORF">F7Q99_23535</name>
</gene>
<evidence type="ECO:0000313" key="6">
    <source>
        <dbReference type="Proteomes" id="UP000450000"/>
    </source>
</evidence>
<dbReference type="GO" id="GO:0030288">
    <property type="term" value="C:outer membrane-bounded periplasmic space"/>
    <property type="evidence" value="ECO:0007669"/>
    <property type="project" value="TreeGrafter"/>
</dbReference>
<protein>
    <submittedName>
        <fullName evidence="5">Sugar ABC transporter substrate-binding protein</fullName>
    </submittedName>
</protein>
<dbReference type="Gene3D" id="3.40.50.2300">
    <property type="match status" value="2"/>
</dbReference>
<evidence type="ECO:0000256" key="1">
    <source>
        <dbReference type="ARBA" id="ARBA00004196"/>
    </source>
</evidence>
<feature type="signal peptide" evidence="3">
    <location>
        <begin position="1"/>
        <end position="26"/>
    </location>
</feature>
<dbReference type="EMBL" id="WBOF01000001">
    <property type="protein sequence ID" value="MQS15156.1"/>
    <property type="molecule type" value="Genomic_DNA"/>
</dbReference>
<keyword evidence="3" id="KW-0732">Signal</keyword>
<evidence type="ECO:0000256" key="3">
    <source>
        <dbReference type="SAM" id="SignalP"/>
    </source>
</evidence>
<name>A0A6N7KU86_9ACTN</name>
<comment type="similarity">
    <text evidence="2">Belongs to the bacterial solute-binding protein 2 family.</text>
</comment>
<evidence type="ECO:0000259" key="4">
    <source>
        <dbReference type="Pfam" id="PF13407"/>
    </source>
</evidence>
<dbReference type="PANTHER" id="PTHR30036">
    <property type="entry name" value="D-XYLOSE-BINDING PERIPLASMIC PROTEIN"/>
    <property type="match status" value="1"/>
</dbReference>
<dbReference type="OrthoDB" id="257716at2"/>